<dbReference type="InterPro" id="IPR012337">
    <property type="entry name" value="RNaseH-like_sf"/>
</dbReference>
<keyword evidence="9" id="KW-0460">Magnesium</keyword>
<evidence type="ECO:0000256" key="11">
    <source>
        <dbReference type="ARBA" id="ARBA00022908"/>
    </source>
</evidence>
<sequence>MSAPRNQLIGHSPVVEVRIHGVKIRCLVDTGSQVTLVSESLSKELFQGSQVQGTEAPWLILRGANGLEIPYVGYLVTDLEIHGITVPQKGVVIVRDHCLGTHKALLGMNVIADCWEELFQARPKKTLPPAERQEWERIEADCRRVHMAKARRSQEGIGRVACRYAVSIPARSEAIVWARVPSHECGSSGWVLVEPHMDCQSVAVAHGLAVVRRGRVPVKIRNENPYPVNLHRHQRLVLVTMVDAHQVREGREVSFRQVCPTVVEVTLAQTDSSLEQIGNEVPAHLARESLQGEGLEESQSKQLQDLLTKWQHVFSRHDEDYGCTGVVKHQIPTGDAPPSRERYRPVPPTLYSEVRTLLQGMLDKGIVRESSSPWAAPIVLVQKKTGAWRFCVDYRKLNQVTKKDAFPLPRIEDSLASLTRSVWYSTLDLASGYWQVQVEGVDREKTAFTTPFGLFEWDRMPFGLCNAPATFQRLMQRCLGGQLVDSTLVYLDDVIVYSPDFESHLRHLEDVFRAMEQYGLKLQPEKCHLLRKEVKFLGHCVSASGVSVDPEKVAAVQGWEAPKTVRQVRSFLGFVGYYRRFIKDFSKIAKPLNQLLAGTGRPRGRGSPFIAWSPVCESAFQRLKQELLQAPILGYVDYSQPFLLYTDASNLGLGAVLAQQQQGVERVIAYASRSLHPAERNDSNYSSFKLELLALKWALSEKFKDYLWGGKVQVVTDNNPLVHLQTAKLGAVEQRWVAQLANFDYQIQYRPGRKHTNADVLSRLPEAQQTESERELPIGPEEGLTVGVVEVPGAPQEAVPVSWGWDPQRWRERQEEDQDLRMLGHWLRRRRGPTKVERRAQTHKVRKLLGQWARLGLRDGVMCRTIKDPKSGEEVCQVVVPGGQVQALLEAYHTQLGHQGNERTLSLLRRHFYWPGMEAAVSVFIQACPRCTLFKARKEAKAPMVPIQARAPLHILAMDYLTLGRPMDRYQNILVVTDLFTKYAWAIPTLDQTANVTATALWRAVIQPFGCPEFLHSDQGPNFESRVIKELCRVYGCTKTHTTPYHPQGNGCCERFNQTLLSLLGTLDQERQNDWVNNLPALVQAYNNSVHSTTGYAPTYLMFGRHVRLPTDLVLGVATLDETSSLTEWVGRHHQRLHSAYGQVSGRINAAAIKNKQMYDRTARESPVVTRRESAGTGQPATGEREVE</sequence>
<feature type="domain" description="Reverse transcriptase" evidence="16">
    <location>
        <begin position="362"/>
        <end position="541"/>
    </location>
</feature>
<name>A0A8C2HN80_CYPCA</name>
<evidence type="ECO:0000256" key="3">
    <source>
        <dbReference type="ARBA" id="ARBA00022670"/>
    </source>
</evidence>
<keyword evidence="4" id="KW-0808">Transferase</keyword>
<evidence type="ECO:0000256" key="15">
    <source>
        <dbReference type="SAM" id="MobiDB-lite"/>
    </source>
</evidence>
<dbReference type="Gene3D" id="3.10.20.370">
    <property type="match status" value="1"/>
</dbReference>
<dbReference type="EC" id="3.1.26.4" evidence="2"/>
<dbReference type="SUPFAM" id="SSF53098">
    <property type="entry name" value="Ribonuclease H-like"/>
    <property type="match status" value="1"/>
</dbReference>
<dbReference type="InterPro" id="IPR000477">
    <property type="entry name" value="RT_dom"/>
</dbReference>
<dbReference type="GO" id="GO:0004190">
    <property type="term" value="F:aspartic-type endopeptidase activity"/>
    <property type="evidence" value="ECO:0007669"/>
    <property type="project" value="InterPro"/>
</dbReference>
<feature type="domain" description="Integrase catalytic" evidence="17">
    <location>
        <begin position="948"/>
        <end position="1106"/>
    </location>
</feature>
<dbReference type="GO" id="GO:0004523">
    <property type="term" value="F:RNA-DNA hybrid ribonuclease activity"/>
    <property type="evidence" value="ECO:0007669"/>
    <property type="project" value="UniProtKB-EC"/>
</dbReference>
<evidence type="ECO:0000259" key="16">
    <source>
        <dbReference type="PROSITE" id="PS50878"/>
    </source>
</evidence>
<dbReference type="InterPro" id="IPR036397">
    <property type="entry name" value="RNaseH_sf"/>
</dbReference>
<dbReference type="GO" id="GO:0003964">
    <property type="term" value="F:RNA-directed DNA polymerase activity"/>
    <property type="evidence" value="ECO:0007669"/>
    <property type="project" value="UniProtKB-KW"/>
</dbReference>
<dbReference type="CDD" id="cd09274">
    <property type="entry name" value="RNase_HI_RT_Ty3"/>
    <property type="match status" value="1"/>
</dbReference>
<evidence type="ECO:0000256" key="10">
    <source>
        <dbReference type="ARBA" id="ARBA00022884"/>
    </source>
</evidence>
<dbReference type="Pfam" id="PF13975">
    <property type="entry name" value="gag-asp_proteas"/>
    <property type="match status" value="1"/>
</dbReference>
<dbReference type="PROSITE" id="PS50878">
    <property type="entry name" value="RT_POL"/>
    <property type="match status" value="1"/>
</dbReference>
<dbReference type="FunFam" id="3.30.420.10:FF:000032">
    <property type="entry name" value="Retrovirus-related Pol polyprotein from transposon 297-like Protein"/>
    <property type="match status" value="1"/>
</dbReference>
<dbReference type="InterPro" id="IPR050951">
    <property type="entry name" value="Retrovirus_Pol_polyprotein"/>
</dbReference>
<comment type="similarity">
    <text evidence="1">Belongs to the beta type-B retroviral polymerase family. HERV class-II K(HML-2) pol subfamily.</text>
</comment>
<dbReference type="SUPFAM" id="SSF50630">
    <property type="entry name" value="Acid proteases"/>
    <property type="match status" value="1"/>
</dbReference>
<keyword evidence="11" id="KW-0229">DNA integration</keyword>
<dbReference type="GO" id="GO:0003723">
    <property type="term" value="F:RNA binding"/>
    <property type="evidence" value="ECO:0007669"/>
    <property type="project" value="UniProtKB-KW"/>
</dbReference>
<keyword evidence="5" id="KW-0548">Nucleotidyltransferase</keyword>
<evidence type="ECO:0000313" key="18">
    <source>
        <dbReference type="Ensembl" id="ENSCCRP00020055493.1"/>
    </source>
</evidence>
<dbReference type="Pfam" id="PF17921">
    <property type="entry name" value="Integrase_H2C2"/>
    <property type="match status" value="1"/>
</dbReference>
<dbReference type="CDD" id="cd00303">
    <property type="entry name" value="retropepsin_like"/>
    <property type="match status" value="1"/>
</dbReference>
<dbReference type="Ensembl" id="ENSCCRT00020061089.1">
    <property type="protein sequence ID" value="ENSCCRP00020055493.1"/>
    <property type="gene ID" value="ENSCCRG00020026011.1"/>
</dbReference>
<evidence type="ECO:0000259" key="17">
    <source>
        <dbReference type="PROSITE" id="PS50994"/>
    </source>
</evidence>
<dbReference type="CDD" id="cd01647">
    <property type="entry name" value="RT_LTR"/>
    <property type="match status" value="1"/>
</dbReference>
<feature type="compositionally biased region" description="Basic and acidic residues" evidence="15">
    <location>
        <begin position="1159"/>
        <end position="1174"/>
    </location>
</feature>
<dbReference type="InterPro" id="IPR043128">
    <property type="entry name" value="Rev_trsase/Diguanyl_cyclase"/>
</dbReference>
<dbReference type="FunFam" id="3.10.20.370:FF:000001">
    <property type="entry name" value="Retrovirus-related Pol polyprotein from transposon 17.6-like protein"/>
    <property type="match status" value="1"/>
</dbReference>
<dbReference type="Pfam" id="PF00078">
    <property type="entry name" value="RVT_1"/>
    <property type="match status" value="1"/>
</dbReference>
<dbReference type="InterPro" id="IPR001584">
    <property type="entry name" value="Integrase_cat-core"/>
</dbReference>
<dbReference type="InterPro" id="IPR043502">
    <property type="entry name" value="DNA/RNA_pol_sf"/>
</dbReference>
<evidence type="ECO:0000256" key="2">
    <source>
        <dbReference type="ARBA" id="ARBA00012180"/>
    </source>
</evidence>
<dbReference type="Gene3D" id="3.30.420.10">
    <property type="entry name" value="Ribonuclease H-like superfamily/Ribonuclease H"/>
    <property type="match status" value="1"/>
</dbReference>
<dbReference type="Gene3D" id="3.30.70.270">
    <property type="match status" value="2"/>
</dbReference>
<dbReference type="GO" id="GO:0015074">
    <property type="term" value="P:DNA integration"/>
    <property type="evidence" value="ECO:0007669"/>
    <property type="project" value="UniProtKB-KW"/>
</dbReference>
<dbReference type="PANTHER" id="PTHR37984:SF5">
    <property type="entry name" value="PROTEIN NYNRIN-LIKE"/>
    <property type="match status" value="1"/>
</dbReference>
<protein>
    <recommendedName>
        <fullName evidence="14">Gypsy retrotransposon integrase-like protein 1</fullName>
        <ecNumber evidence="2">3.1.26.4</ecNumber>
    </recommendedName>
</protein>
<dbReference type="FunFam" id="3.10.10.10:FF:000007">
    <property type="entry name" value="Retrovirus-related Pol polyprotein from transposon 17.6-like Protein"/>
    <property type="match status" value="1"/>
</dbReference>
<dbReference type="PANTHER" id="PTHR37984">
    <property type="entry name" value="PROTEIN CBG26694"/>
    <property type="match status" value="1"/>
</dbReference>
<dbReference type="AlphaFoldDB" id="A0A8C2HN80"/>
<dbReference type="Proteomes" id="UP000694701">
    <property type="component" value="Unplaced"/>
</dbReference>
<evidence type="ECO:0000256" key="6">
    <source>
        <dbReference type="ARBA" id="ARBA00022722"/>
    </source>
</evidence>
<dbReference type="PROSITE" id="PS50994">
    <property type="entry name" value="INTEGRASE"/>
    <property type="match status" value="1"/>
</dbReference>
<dbReference type="Gene3D" id="1.10.340.70">
    <property type="match status" value="1"/>
</dbReference>
<dbReference type="FunFam" id="1.10.340.70:FF:000001">
    <property type="entry name" value="Retrovirus-related Pol polyprotein from transposon gypsy-like Protein"/>
    <property type="match status" value="1"/>
</dbReference>
<dbReference type="SUPFAM" id="SSF56672">
    <property type="entry name" value="DNA/RNA polymerases"/>
    <property type="match status" value="1"/>
</dbReference>
<keyword evidence="10" id="KW-0694">RNA-binding</keyword>
<keyword evidence="13" id="KW-0511">Multifunctional enzyme</keyword>
<evidence type="ECO:0000256" key="14">
    <source>
        <dbReference type="ARBA" id="ARBA00039658"/>
    </source>
</evidence>
<dbReference type="Pfam" id="PF00665">
    <property type="entry name" value="rve"/>
    <property type="match status" value="1"/>
</dbReference>
<keyword evidence="8" id="KW-0378">Hydrolase</keyword>
<dbReference type="GO" id="GO:0006508">
    <property type="term" value="P:proteolysis"/>
    <property type="evidence" value="ECO:0007669"/>
    <property type="project" value="UniProtKB-KW"/>
</dbReference>
<dbReference type="Gene3D" id="3.10.10.10">
    <property type="entry name" value="HIV Type 1 Reverse Transcriptase, subunit A, domain 1"/>
    <property type="match status" value="1"/>
</dbReference>
<dbReference type="Pfam" id="PF17919">
    <property type="entry name" value="RT_RNaseH_2"/>
    <property type="match status" value="1"/>
</dbReference>
<reference evidence="18" key="1">
    <citation type="submission" date="2025-08" db="UniProtKB">
        <authorList>
            <consortium name="Ensembl"/>
        </authorList>
    </citation>
    <scope>IDENTIFICATION</scope>
</reference>
<evidence type="ECO:0000256" key="12">
    <source>
        <dbReference type="ARBA" id="ARBA00022918"/>
    </source>
</evidence>
<evidence type="ECO:0000256" key="1">
    <source>
        <dbReference type="ARBA" id="ARBA00010879"/>
    </source>
</evidence>
<keyword evidence="6" id="KW-0540">Nuclease</keyword>
<dbReference type="InterPro" id="IPR021109">
    <property type="entry name" value="Peptidase_aspartic_dom_sf"/>
</dbReference>
<accession>A0A8C2HN80</accession>
<evidence type="ECO:0000256" key="5">
    <source>
        <dbReference type="ARBA" id="ARBA00022695"/>
    </source>
</evidence>
<evidence type="ECO:0000256" key="13">
    <source>
        <dbReference type="ARBA" id="ARBA00023268"/>
    </source>
</evidence>
<dbReference type="FunFam" id="3.30.70.270:FF:000020">
    <property type="entry name" value="Transposon Tf2-6 polyprotein-like Protein"/>
    <property type="match status" value="1"/>
</dbReference>
<dbReference type="InterPro" id="IPR041577">
    <property type="entry name" value="RT_RNaseH_2"/>
</dbReference>
<keyword evidence="3" id="KW-0645">Protease</keyword>
<dbReference type="PROSITE" id="PS00141">
    <property type="entry name" value="ASP_PROTEASE"/>
    <property type="match status" value="1"/>
</dbReference>
<dbReference type="Gene3D" id="2.40.70.10">
    <property type="entry name" value="Acid Proteases"/>
    <property type="match status" value="1"/>
</dbReference>
<organism evidence="18 19">
    <name type="scientific">Cyprinus carpio</name>
    <name type="common">Common carp</name>
    <dbReference type="NCBI Taxonomy" id="7962"/>
    <lineage>
        <taxon>Eukaryota</taxon>
        <taxon>Metazoa</taxon>
        <taxon>Chordata</taxon>
        <taxon>Craniata</taxon>
        <taxon>Vertebrata</taxon>
        <taxon>Euteleostomi</taxon>
        <taxon>Actinopterygii</taxon>
        <taxon>Neopterygii</taxon>
        <taxon>Teleostei</taxon>
        <taxon>Ostariophysi</taxon>
        <taxon>Cypriniformes</taxon>
        <taxon>Cyprinidae</taxon>
        <taxon>Cyprininae</taxon>
        <taxon>Cyprinus</taxon>
    </lineage>
</organism>
<keyword evidence="12" id="KW-0695">RNA-directed DNA polymerase</keyword>
<dbReference type="InterPro" id="IPR001969">
    <property type="entry name" value="Aspartic_peptidase_AS"/>
</dbReference>
<dbReference type="InterPro" id="IPR041588">
    <property type="entry name" value="Integrase_H2C2"/>
</dbReference>
<evidence type="ECO:0000313" key="19">
    <source>
        <dbReference type="Proteomes" id="UP000694701"/>
    </source>
</evidence>
<feature type="region of interest" description="Disordered" evidence="15">
    <location>
        <begin position="1159"/>
        <end position="1188"/>
    </location>
</feature>
<evidence type="ECO:0000256" key="8">
    <source>
        <dbReference type="ARBA" id="ARBA00022801"/>
    </source>
</evidence>
<proteinExistence type="inferred from homology"/>
<evidence type="ECO:0000256" key="7">
    <source>
        <dbReference type="ARBA" id="ARBA00022759"/>
    </source>
</evidence>
<keyword evidence="7" id="KW-0255">Endonuclease</keyword>
<evidence type="ECO:0000256" key="4">
    <source>
        <dbReference type="ARBA" id="ARBA00022679"/>
    </source>
</evidence>
<evidence type="ECO:0000256" key="9">
    <source>
        <dbReference type="ARBA" id="ARBA00022842"/>
    </source>
</evidence>